<evidence type="ECO:0000313" key="6">
    <source>
        <dbReference type="Proteomes" id="UP001183777"/>
    </source>
</evidence>
<dbReference type="InterPro" id="IPR050953">
    <property type="entry name" value="N4_N6_ade-DNA_methylase"/>
</dbReference>
<evidence type="ECO:0000256" key="4">
    <source>
        <dbReference type="ARBA" id="ARBA00047942"/>
    </source>
</evidence>
<protein>
    <recommendedName>
        <fullName evidence="1">site-specific DNA-methyltransferase (adenine-specific)</fullName>
        <ecNumber evidence="1">2.1.1.72</ecNumber>
    </recommendedName>
</protein>
<evidence type="ECO:0000256" key="1">
    <source>
        <dbReference type="ARBA" id="ARBA00011900"/>
    </source>
</evidence>
<dbReference type="PANTHER" id="PTHR33841:SF1">
    <property type="entry name" value="DNA METHYLTRANSFERASE A"/>
    <property type="match status" value="1"/>
</dbReference>
<sequence length="112" mass="11713">MAERVEVDDARGVTLVPKPEIAHAGGVVATPDWVVSELVAGGFDPLAPPELPVPSSFKALDLSMGSGPFLLEILRRIIASDERAGRSVGLAERAAMVKNHLFGVDIDGAAVE</sequence>
<evidence type="ECO:0000256" key="2">
    <source>
        <dbReference type="ARBA" id="ARBA00022603"/>
    </source>
</evidence>
<gene>
    <name evidence="5" type="ORF">RM649_36020</name>
</gene>
<dbReference type="EMBL" id="JAVREX010000085">
    <property type="protein sequence ID" value="MDT0433009.1"/>
    <property type="molecule type" value="Genomic_DNA"/>
</dbReference>
<organism evidence="5 6">
    <name type="scientific">Streptomyces salyersiae</name>
    <dbReference type="NCBI Taxonomy" id="3075530"/>
    <lineage>
        <taxon>Bacteria</taxon>
        <taxon>Bacillati</taxon>
        <taxon>Actinomycetota</taxon>
        <taxon>Actinomycetes</taxon>
        <taxon>Kitasatosporales</taxon>
        <taxon>Streptomycetaceae</taxon>
        <taxon>Streptomyces</taxon>
    </lineage>
</organism>
<reference evidence="6" key="1">
    <citation type="submission" date="2023-07" db="EMBL/GenBank/DDBJ databases">
        <title>30 novel species of actinomycetes from the DSMZ collection.</title>
        <authorList>
            <person name="Nouioui I."/>
        </authorList>
    </citation>
    <scope>NUCLEOTIDE SEQUENCE [LARGE SCALE GENOMIC DNA]</scope>
    <source>
        <strain evidence="6">DSM 41770</strain>
    </source>
</reference>
<dbReference type="Proteomes" id="UP001183777">
    <property type="component" value="Unassembled WGS sequence"/>
</dbReference>
<keyword evidence="2" id="KW-0489">Methyltransferase</keyword>
<dbReference type="InterPro" id="IPR029063">
    <property type="entry name" value="SAM-dependent_MTases_sf"/>
</dbReference>
<dbReference type="SUPFAM" id="SSF53335">
    <property type="entry name" value="S-adenosyl-L-methionine-dependent methyltransferases"/>
    <property type="match status" value="1"/>
</dbReference>
<proteinExistence type="predicted"/>
<dbReference type="PANTHER" id="PTHR33841">
    <property type="entry name" value="DNA METHYLTRANSFERASE YEEA-RELATED"/>
    <property type="match status" value="1"/>
</dbReference>
<feature type="non-terminal residue" evidence="5">
    <location>
        <position position="112"/>
    </location>
</feature>
<name>A0ABU2RYL6_9ACTN</name>
<dbReference type="EC" id="2.1.1.72" evidence="1"/>
<accession>A0ABU2RYL6</accession>
<keyword evidence="3" id="KW-0808">Transferase</keyword>
<keyword evidence="6" id="KW-1185">Reference proteome</keyword>
<evidence type="ECO:0000313" key="5">
    <source>
        <dbReference type="EMBL" id="MDT0433009.1"/>
    </source>
</evidence>
<evidence type="ECO:0000256" key="3">
    <source>
        <dbReference type="ARBA" id="ARBA00022679"/>
    </source>
</evidence>
<comment type="catalytic activity">
    <reaction evidence="4">
        <text>a 2'-deoxyadenosine in DNA + S-adenosyl-L-methionine = an N(6)-methyl-2'-deoxyadenosine in DNA + S-adenosyl-L-homocysteine + H(+)</text>
        <dbReference type="Rhea" id="RHEA:15197"/>
        <dbReference type="Rhea" id="RHEA-COMP:12418"/>
        <dbReference type="Rhea" id="RHEA-COMP:12419"/>
        <dbReference type="ChEBI" id="CHEBI:15378"/>
        <dbReference type="ChEBI" id="CHEBI:57856"/>
        <dbReference type="ChEBI" id="CHEBI:59789"/>
        <dbReference type="ChEBI" id="CHEBI:90615"/>
        <dbReference type="ChEBI" id="CHEBI:90616"/>
        <dbReference type="EC" id="2.1.1.72"/>
    </reaction>
</comment>
<comment type="caution">
    <text evidence="5">The sequence shown here is derived from an EMBL/GenBank/DDBJ whole genome shotgun (WGS) entry which is preliminary data.</text>
</comment>
<dbReference type="Gene3D" id="3.40.50.150">
    <property type="entry name" value="Vaccinia Virus protein VP39"/>
    <property type="match status" value="1"/>
</dbReference>